<name>A0A6P1VT75_9BACT</name>
<feature type="domain" description="Fibronectin type-III" evidence="2">
    <location>
        <begin position="127"/>
        <end position="227"/>
    </location>
</feature>
<dbReference type="SUPFAM" id="SSF49899">
    <property type="entry name" value="Concanavalin A-like lectins/glucanases"/>
    <property type="match status" value="1"/>
</dbReference>
<evidence type="ECO:0000313" key="4">
    <source>
        <dbReference type="Proteomes" id="UP000464577"/>
    </source>
</evidence>
<dbReference type="SUPFAM" id="SSF49299">
    <property type="entry name" value="PKD domain"/>
    <property type="match status" value="1"/>
</dbReference>
<dbReference type="EMBL" id="CP045997">
    <property type="protein sequence ID" value="QHV94917.1"/>
    <property type="molecule type" value="Genomic_DNA"/>
</dbReference>
<dbReference type="CDD" id="cd00146">
    <property type="entry name" value="PKD"/>
    <property type="match status" value="1"/>
</dbReference>
<dbReference type="SMART" id="SM00089">
    <property type="entry name" value="PKD"/>
    <property type="match status" value="1"/>
</dbReference>
<reference evidence="3 4" key="1">
    <citation type="submission" date="2019-11" db="EMBL/GenBank/DDBJ databases">
        <title>Spirosoma endbachense sp. nov., isolated from a natural salt meadow.</title>
        <authorList>
            <person name="Rojas J."/>
            <person name="Ambika Manirajan B."/>
            <person name="Ratering S."/>
            <person name="Suarez C."/>
            <person name="Geissler-Plaum R."/>
            <person name="Schnell S."/>
        </authorList>
    </citation>
    <scope>NUCLEOTIDE SEQUENCE [LARGE SCALE GENOMIC DNA]</scope>
    <source>
        <strain evidence="3 4">I-24</strain>
    </source>
</reference>
<dbReference type="InterPro" id="IPR036116">
    <property type="entry name" value="FN3_sf"/>
</dbReference>
<accession>A0A6P1VT75</accession>
<dbReference type="Gene3D" id="2.60.120.200">
    <property type="match status" value="1"/>
</dbReference>
<dbReference type="InterPro" id="IPR035986">
    <property type="entry name" value="PKD_dom_sf"/>
</dbReference>
<dbReference type="InterPro" id="IPR013783">
    <property type="entry name" value="Ig-like_fold"/>
</dbReference>
<dbReference type="PROSITE" id="PS51257">
    <property type="entry name" value="PROKAR_LIPOPROTEIN"/>
    <property type="match status" value="1"/>
</dbReference>
<dbReference type="PROSITE" id="PS50093">
    <property type="entry name" value="PKD"/>
    <property type="match status" value="1"/>
</dbReference>
<dbReference type="Pfam" id="PF00041">
    <property type="entry name" value="fn3"/>
    <property type="match status" value="1"/>
</dbReference>
<dbReference type="Pfam" id="PF18911">
    <property type="entry name" value="PKD_4"/>
    <property type="match status" value="1"/>
</dbReference>
<dbReference type="Proteomes" id="UP000464577">
    <property type="component" value="Chromosome"/>
</dbReference>
<dbReference type="CDD" id="cd00063">
    <property type="entry name" value="FN3"/>
    <property type="match status" value="1"/>
</dbReference>
<dbReference type="SMART" id="SM00060">
    <property type="entry name" value="FN3"/>
    <property type="match status" value="2"/>
</dbReference>
<dbReference type="SUPFAM" id="SSF49265">
    <property type="entry name" value="Fibronectin type III"/>
    <property type="match status" value="1"/>
</dbReference>
<dbReference type="InterPro" id="IPR003961">
    <property type="entry name" value="FN3_dom"/>
</dbReference>
<gene>
    <name evidence="3" type="ORF">GJR95_07745</name>
</gene>
<dbReference type="InterPro" id="IPR013320">
    <property type="entry name" value="ConA-like_dom_sf"/>
</dbReference>
<dbReference type="Pfam" id="PF13385">
    <property type="entry name" value="Laminin_G_3"/>
    <property type="match status" value="1"/>
</dbReference>
<evidence type="ECO:0000259" key="2">
    <source>
        <dbReference type="PROSITE" id="PS50853"/>
    </source>
</evidence>
<organism evidence="3 4">
    <name type="scientific">Spirosoma endbachense</name>
    <dbReference type="NCBI Taxonomy" id="2666025"/>
    <lineage>
        <taxon>Bacteria</taxon>
        <taxon>Pseudomonadati</taxon>
        <taxon>Bacteroidota</taxon>
        <taxon>Cytophagia</taxon>
        <taxon>Cytophagales</taxon>
        <taxon>Cytophagaceae</taxon>
        <taxon>Spirosoma</taxon>
    </lineage>
</organism>
<proteinExistence type="predicted"/>
<dbReference type="PROSITE" id="PS50853">
    <property type="entry name" value="FN3"/>
    <property type="match status" value="1"/>
</dbReference>
<evidence type="ECO:0000259" key="1">
    <source>
        <dbReference type="PROSITE" id="PS50093"/>
    </source>
</evidence>
<sequence length="558" mass="60529">MKKFLPTLWLLRLVSCFVLCWVVGACKWNLDTRSFPKCESPTAKINYQANLLSVTFSLSALTGTTDDVKWDFGDGQSGSSTVSVSIPHSYTASGTYAVKANLTNKCGDAYTASTSITISNVVPPTVTIQDLDPTTITMNSAALRMTVTSNGNGVISRYGLCYSTTNNPPTIADQVIDSKSNPTVGTANAFTITQLQPGTTYYVRAFAINSAAPSYSSDVRTFTTPPLLPVVTTIGTSSLDRSTALVLFRLDNAGIPAAIRYGICYSSTTNDPKLPGSLTTEITGPVVGANTSVTLTNLSINTRYYYRSFAVYGDNQVVYGDVLPFTTLDFDLTTGLVASFPFDGNASDVSGNGNHATLKNGPTFTANRKGGDQTALYFDGVDDYIEIADNASLRPASISISVWIKPSAAARTSRMQIFMKNNFADGEQEQYSAIVKEIPVGSSATKPYINFDIKQQSNCVQSKGWQDLELSDLVLVDIWQHLVFVYSGRTMIVYQNGKAIRSKTDLTQTFIDNCIGGTLKFGAQSKNFPNYFQGAMDDIRVYNIPLNQDQVDALYSRQ</sequence>
<feature type="domain" description="PKD" evidence="1">
    <location>
        <begin position="62"/>
        <end position="118"/>
    </location>
</feature>
<dbReference type="GO" id="GO:0005975">
    <property type="term" value="P:carbohydrate metabolic process"/>
    <property type="evidence" value="ECO:0007669"/>
    <property type="project" value="UniProtKB-ARBA"/>
</dbReference>
<evidence type="ECO:0000313" key="3">
    <source>
        <dbReference type="EMBL" id="QHV94917.1"/>
    </source>
</evidence>
<dbReference type="Gene3D" id="2.60.40.10">
    <property type="entry name" value="Immunoglobulins"/>
    <property type="match status" value="2"/>
</dbReference>
<dbReference type="InterPro" id="IPR000601">
    <property type="entry name" value="PKD_dom"/>
</dbReference>
<dbReference type="KEGG" id="senf:GJR95_07745"/>
<dbReference type="AlphaFoldDB" id="A0A6P1VT75"/>
<protein>
    <submittedName>
        <fullName evidence="3">PKD domain-containing protein</fullName>
    </submittedName>
</protein>
<keyword evidence="4" id="KW-1185">Reference proteome</keyword>
<dbReference type="InterPro" id="IPR022409">
    <property type="entry name" value="PKD/Chitinase_dom"/>
</dbReference>
<dbReference type="RefSeq" id="WP_162385333.1">
    <property type="nucleotide sequence ID" value="NZ_CP045997.1"/>
</dbReference>
<dbReference type="GO" id="GO:0004553">
    <property type="term" value="F:hydrolase activity, hydrolyzing O-glycosyl compounds"/>
    <property type="evidence" value="ECO:0007669"/>
    <property type="project" value="UniProtKB-ARBA"/>
</dbReference>